<sequence>MVQLNSENQTKLKSRRASRKAMQLYQDLLSPEVTIDIDQCSQEELTEMHSLIYDLLLQQGLDHDVLANVYNLLIPHLDKEEMRCLLLFKKTARSSAKMCPITAQKDLTVMDLNDVYFLLSKGNFKFLLANACPFKKARQTPLMISKLS</sequence>
<proteinExistence type="predicted"/>
<evidence type="ECO:0000313" key="1">
    <source>
        <dbReference type="Proteomes" id="UP000887574"/>
    </source>
</evidence>
<keyword evidence="1" id="KW-1185">Reference proteome</keyword>
<dbReference type="Proteomes" id="UP000887574">
    <property type="component" value="Unplaced"/>
</dbReference>
<dbReference type="WBParaSite" id="jg143">
    <property type="protein sequence ID" value="jg143"/>
    <property type="gene ID" value="jg143"/>
</dbReference>
<organism evidence="1 2">
    <name type="scientific">Ditylenchus dipsaci</name>
    <dbReference type="NCBI Taxonomy" id="166011"/>
    <lineage>
        <taxon>Eukaryota</taxon>
        <taxon>Metazoa</taxon>
        <taxon>Ecdysozoa</taxon>
        <taxon>Nematoda</taxon>
        <taxon>Chromadorea</taxon>
        <taxon>Rhabditida</taxon>
        <taxon>Tylenchina</taxon>
        <taxon>Tylenchomorpha</taxon>
        <taxon>Sphaerularioidea</taxon>
        <taxon>Anguinidae</taxon>
        <taxon>Anguininae</taxon>
        <taxon>Ditylenchus</taxon>
    </lineage>
</organism>
<name>A0A915D0N6_9BILA</name>
<reference evidence="2" key="1">
    <citation type="submission" date="2022-11" db="UniProtKB">
        <authorList>
            <consortium name="WormBaseParasite"/>
        </authorList>
    </citation>
    <scope>IDENTIFICATION</scope>
</reference>
<protein>
    <submittedName>
        <fullName evidence="2">Uncharacterized protein</fullName>
    </submittedName>
</protein>
<dbReference type="AlphaFoldDB" id="A0A915D0N6"/>
<evidence type="ECO:0000313" key="2">
    <source>
        <dbReference type="WBParaSite" id="jg143"/>
    </source>
</evidence>
<accession>A0A915D0N6</accession>